<sequence>MSPAPSTQASNDAVIAATRHWLTRAVIGLNLCPFAKSVHVKDQVRYAVCEARDAEGVLEQLESELRTLAEADPAQIDTTLLIVPHALADFAEYNDVLYLAERLLQSLRLEGTLQIASFHPDYQFSGSDADDIENYTNRAPYPILHLLREDSIARAVEAFPDAADIYERNAETMRRLGHEGWRRWMREEDESGGG</sequence>
<keyword evidence="2" id="KW-1185">Reference proteome</keyword>
<dbReference type="InterPro" id="IPR009858">
    <property type="entry name" value="DUF1415"/>
</dbReference>
<evidence type="ECO:0000313" key="1">
    <source>
        <dbReference type="EMBL" id="CAG9173760.1"/>
    </source>
</evidence>
<dbReference type="RefSeq" id="WP_224041913.1">
    <property type="nucleotide sequence ID" value="NZ_CAJZAH010000002.1"/>
</dbReference>
<name>A0ABM8X1L0_9BURK</name>
<dbReference type="EMBL" id="CAJZAH010000002">
    <property type="protein sequence ID" value="CAG9173760.1"/>
    <property type="molecule type" value="Genomic_DNA"/>
</dbReference>
<dbReference type="Proteomes" id="UP000721236">
    <property type="component" value="Unassembled WGS sequence"/>
</dbReference>
<gene>
    <name evidence="1" type="ORF">LMG21510_02350</name>
</gene>
<organism evidence="1 2">
    <name type="scientific">Cupriavidus respiraculi</name>
    <dbReference type="NCBI Taxonomy" id="195930"/>
    <lineage>
        <taxon>Bacteria</taxon>
        <taxon>Pseudomonadati</taxon>
        <taxon>Pseudomonadota</taxon>
        <taxon>Betaproteobacteria</taxon>
        <taxon>Burkholderiales</taxon>
        <taxon>Burkholderiaceae</taxon>
        <taxon>Cupriavidus</taxon>
    </lineage>
</organism>
<accession>A0ABM8X1L0</accession>
<protein>
    <recommendedName>
        <fullName evidence="3">DUF1415 domain-containing protein</fullName>
    </recommendedName>
</protein>
<reference evidence="1 2" key="1">
    <citation type="submission" date="2021-08" db="EMBL/GenBank/DDBJ databases">
        <authorList>
            <person name="Peeters C."/>
        </authorList>
    </citation>
    <scope>NUCLEOTIDE SEQUENCE [LARGE SCALE GENOMIC DNA]</scope>
    <source>
        <strain evidence="1 2">LMG 21510</strain>
    </source>
</reference>
<proteinExistence type="predicted"/>
<dbReference type="Pfam" id="PF07209">
    <property type="entry name" value="DUF1415"/>
    <property type="match status" value="1"/>
</dbReference>
<evidence type="ECO:0000313" key="2">
    <source>
        <dbReference type="Proteomes" id="UP000721236"/>
    </source>
</evidence>
<comment type="caution">
    <text evidence="1">The sequence shown here is derived from an EMBL/GenBank/DDBJ whole genome shotgun (WGS) entry which is preliminary data.</text>
</comment>
<evidence type="ECO:0008006" key="3">
    <source>
        <dbReference type="Google" id="ProtNLM"/>
    </source>
</evidence>